<proteinExistence type="predicted"/>
<dbReference type="Proteomes" id="UP001187315">
    <property type="component" value="Unassembled WGS sequence"/>
</dbReference>
<dbReference type="EMBL" id="JAVHJS010000011">
    <property type="protein sequence ID" value="KAK2843798.1"/>
    <property type="molecule type" value="Genomic_DNA"/>
</dbReference>
<dbReference type="PANTHER" id="PTHR14819:SF9">
    <property type="entry name" value="UP-REGULATOR OF CELL PROLIFERATION-LIKE"/>
    <property type="match status" value="1"/>
</dbReference>
<name>A0AA88SSJ9_TACVA</name>
<organism evidence="2 3">
    <name type="scientific">Tachysurus vachellii</name>
    <name type="common">Darkbarbel catfish</name>
    <name type="synonym">Pelteobagrus vachellii</name>
    <dbReference type="NCBI Taxonomy" id="175792"/>
    <lineage>
        <taxon>Eukaryota</taxon>
        <taxon>Metazoa</taxon>
        <taxon>Chordata</taxon>
        <taxon>Craniata</taxon>
        <taxon>Vertebrata</taxon>
        <taxon>Euteleostomi</taxon>
        <taxon>Actinopterygii</taxon>
        <taxon>Neopterygii</taxon>
        <taxon>Teleostei</taxon>
        <taxon>Ostariophysi</taxon>
        <taxon>Siluriformes</taxon>
        <taxon>Bagridae</taxon>
        <taxon>Tachysurus</taxon>
    </lineage>
</organism>
<gene>
    <name evidence="2" type="ORF">Q7C36_012013</name>
</gene>
<accession>A0AA88SSJ9</accession>
<dbReference type="PANTHER" id="PTHR14819">
    <property type="entry name" value="GTP-BINDING"/>
    <property type="match status" value="1"/>
</dbReference>
<dbReference type="InterPro" id="IPR052986">
    <property type="entry name" value="VLIG_GTPase"/>
</dbReference>
<comment type="caution">
    <text evidence="2">The sequence shown here is derived from an EMBL/GenBank/DDBJ whole genome shotgun (WGS) entry which is preliminary data.</text>
</comment>
<reference evidence="2" key="1">
    <citation type="submission" date="2023-08" db="EMBL/GenBank/DDBJ databases">
        <title>Pelteobagrus vachellii genome.</title>
        <authorList>
            <person name="Liu H."/>
        </authorList>
    </citation>
    <scope>NUCLEOTIDE SEQUENCE</scope>
    <source>
        <strain evidence="2">PRFRI_2022a</strain>
        <tissue evidence="2">Muscle</tissue>
    </source>
</reference>
<dbReference type="Pfam" id="PF25974">
    <property type="entry name" value="URGCP_9th"/>
    <property type="match status" value="1"/>
</dbReference>
<dbReference type="AlphaFoldDB" id="A0AA88SSJ9"/>
<evidence type="ECO:0000259" key="1">
    <source>
        <dbReference type="Pfam" id="PF25974"/>
    </source>
</evidence>
<protein>
    <recommendedName>
        <fullName evidence="1">Interferon-induced very large GTPase 1 domain-containing protein</fullName>
    </recommendedName>
</protein>
<feature type="domain" description="Interferon-induced very large GTPase 1" evidence="1">
    <location>
        <begin position="42"/>
        <end position="157"/>
    </location>
</feature>
<evidence type="ECO:0000313" key="2">
    <source>
        <dbReference type="EMBL" id="KAK2843798.1"/>
    </source>
</evidence>
<evidence type="ECO:0000313" key="3">
    <source>
        <dbReference type="Proteomes" id="UP001187315"/>
    </source>
</evidence>
<dbReference type="InterPro" id="IPR058641">
    <property type="entry name" value="GVIN1_dom"/>
</dbReference>
<keyword evidence="3" id="KW-1185">Reference proteome</keyword>
<sequence>MLKARKGEQLFQIPEFLQWMSSLWKAVKFENFIFSFRNTLVAHAYDNLCKEFSDWEWSFRRPILFLISKAEVQLSNTETSSIHGVVDALKKKTEKELMIQLQEMTKKLKEYYKRKDRNVHLVEKYKTDFIKSINCLETEMKNEVNKRLDLAIEMKKNTAKLEEIHSKQAAMVESQVLQLLQKYKARNDEVSDEDLKADFERMWRREIANFTGLKERDVPADVLKQLRASLGNRQVNEDFQNVTNLTQCGKEGFKVRERDQCQKKAQNFTQLCLKPAVTEYIDQSIGPDIVDAVLENESTAYSSRSLFQYTIQKELLEKSNFSEIKGVHFAKHHVRQEERNISNTMQLCTDHKALEDTDIVRLIAFVKRSVHLVFMAMEHF</sequence>